<accession>A0ABZ2NC23</accession>
<keyword evidence="2" id="KW-1185">Reference proteome</keyword>
<dbReference type="Pfam" id="PF08807">
    <property type="entry name" value="DUF1798"/>
    <property type="match status" value="1"/>
</dbReference>
<name>A0ABZ2NC23_9BACI</name>
<dbReference type="SUPFAM" id="SSF140415">
    <property type="entry name" value="YppE-like"/>
    <property type="match status" value="1"/>
</dbReference>
<dbReference type="RefSeq" id="WP_338776731.1">
    <property type="nucleotide sequence ID" value="NZ_CP147407.1"/>
</dbReference>
<proteinExistence type="predicted"/>
<dbReference type="InterPro" id="IPR023351">
    <property type="entry name" value="YppE-like_sf"/>
</dbReference>
<dbReference type="Proteomes" id="UP001377337">
    <property type="component" value="Chromosome"/>
</dbReference>
<dbReference type="EMBL" id="CP147407">
    <property type="protein sequence ID" value="WXB95289.1"/>
    <property type="molecule type" value="Genomic_DNA"/>
</dbReference>
<protein>
    <submittedName>
        <fullName evidence="1">DUF1798 family protein</fullName>
    </submittedName>
</protein>
<reference evidence="1 2" key="1">
    <citation type="submission" date="2024-02" db="EMBL/GenBank/DDBJ databases">
        <title>Seven novel Bacillus-like species.</title>
        <authorList>
            <person name="Liu G."/>
        </authorList>
    </citation>
    <scope>NUCLEOTIDE SEQUENCE [LARGE SCALE GENOMIC DNA]</scope>
    <source>
        <strain evidence="1 2">FJAT-52054</strain>
    </source>
</reference>
<gene>
    <name evidence="1" type="ORF">WCV65_11950</name>
</gene>
<evidence type="ECO:0000313" key="2">
    <source>
        <dbReference type="Proteomes" id="UP001377337"/>
    </source>
</evidence>
<sequence length="120" mass="14061">MNIELELSYKLKQINEESLARFLAGKESETAYDFYAHIKPVFEEGSNIANDWKDLLAERYKTDRPKHIHPSQLESTVEIIQQQILQSFDPKAKSLRYKNTKESVDYVVNSVIEWLEKSKP</sequence>
<dbReference type="Gene3D" id="1.20.120.440">
    <property type="entry name" value="YppE-like"/>
    <property type="match status" value="1"/>
</dbReference>
<dbReference type="InterPro" id="IPR014913">
    <property type="entry name" value="YppE-like"/>
</dbReference>
<organism evidence="1 2">
    <name type="scientific">Metabacillus sediminis</name>
    <dbReference type="NCBI Taxonomy" id="3117746"/>
    <lineage>
        <taxon>Bacteria</taxon>
        <taxon>Bacillati</taxon>
        <taxon>Bacillota</taxon>
        <taxon>Bacilli</taxon>
        <taxon>Bacillales</taxon>
        <taxon>Bacillaceae</taxon>
        <taxon>Metabacillus</taxon>
    </lineage>
</organism>
<evidence type="ECO:0000313" key="1">
    <source>
        <dbReference type="EMBL" id="WXB95289.1"/>
    </source>
</evidence>